<dbReference type="SUPFAM" id="SSF48498">
    <property type="entry name" value="Tetracyclin repressor-like, C-terminal domain"/>
    <property type="match status" value="1"/>
</dbReference>
<feature type="domain" description="HTH tetR-type" evidence="6">
    <location>
        <begin position="12"/>
        <end position="72"/>
    </location>
</feature>
<evidence type="ECO:0000256" key="5">
    <source>
        <dbReference type="PROSITE-ProRule" id="PRU00335"/>
    </source>
</evidence>
<dbReference type="InterPro" id="IPR001647">
    <property type="entry name" value="HTH_TetR"/>
</dbReference>
<dbReference type="InterPro" id="IPR039538">
    <property type="entry name" value="BetI_C"/>
</dbReference>
<dbReference type="PANTHER" id="PTHR30055">
    <property type="entry name" value="HTH-TYPE TRANSCRIPTIONAL REGULATOR RUTR"/>
    <property type="match status" value="1"/>
</dbReference>
<gene>
    <name evidence="7" type="ORF">DTO57_11990</name>
</gene>
<dbReference type="Pfam" id="PF13977">
    <property type="entry name" value="TetR_C_6"/>
    <property type="match status" value="1"/>
</dbReference>
<keyword evidence="3 5" id="KW-0238">DNA-binding</keyword>
<dbReference type="EMBL" id="QORO01000005">
    <property type="protein sequence ID" value="RCK57032.1"/>
    <property type="molecule type" value="Genomic_DNA"/>
</dbReference>
<dbReference type="InterPro" id="IPR036271">
    <property type="entry name" value="Tet_transcr_reg_TetR-rel_C_sf"/>
</dbReference>
<dbReference type="InterPro" id="IPR009057">
    <property type="entry name" value="Homeodomain-like_sf"/>
</dbReference>
<protein>
    <submittedName>
        <fullName evidence="7">TetR/AcrR family transcriptional regulator</fullName>
    </submittedName>
</protein>
<dbReference type="AlphaFoldDB" id="A0A367XW38"/>
<accession>A0A367XW38</accession>
<name>A0A367XW38_9MICO</name>
<evidence type="ECO:0000259" key="6">
    <source>
        <dbReference type="PROSITE" id="PS50977"/>
    </source>
</evidence>
<evidence type="ECO:0000256" key="2">
    <source>
        <dbReference type="ARBA" id="ARBA00023015"/>
    </source>
</evidence>
<proteinExistence type="predicted"/>
<keyword evidence="4" id="KW-0804">Transcription</keyword>
<dbReference type="Pfam" id="PF00440">
    <property type="entry name" value="TetR_N"/>
    <property type="match status" value="1"/>
</dbReference>
<dbReference type="Proteomes" id="UP000253508">
    <property type="component" value="Unassembled WGS sequence"/>
</dbReference>
<evidence type="ECO:0000313" key="8">
    <source>
        <dbReference type="Proteomes" id="UP000253508"/>
    </source>
</evidence>
<evidence type="ECO:0000256" key="1">
    <source>
        <dbReference type="ARBA" id="ARBA00022491"/>
    </source>
</evidence>
<dbReference type="PRINTS" id="PR00455">
    <property type="entry name" value="HTHTETR"/>
</dbReference>
<comment type="caution">
    <text evidence="7">The sequence shown here is derived from an EMBL/GenBank/DDBJ whole genome shotgun (WGS) entry which is preliminary data.</text>
</comment>
<keyword evidence="1" id="KW-0678">Repressor</keyword>
<dbReference type="GO" id="GO:0003700">
    <property type="term" value="F:DNA-binding transcription factor activity"/>
    <property type="evidence" value="ECO:0007669"/>
    <property type="project" value="TreeGrafter"/>
</dbReference>
<dbReference type="SUPFAM" id="SSF46689">
    <property type="entry name" value="Homeodomain-like"/>
    <property type="match status" value="1"/>
</dbReference>
<dbReference type="GO" id="GO:0000976">
    <property type="term" value="F:transcription cis-regulatory region binding"/>
    <property type="evidence" value="ECO:0007669"/>
    <property type="project" value="TreeGrafter"/>
</dbReference>
<evidence type="ECO:0000256" key="4">
    <source>
        <dbReference type="ARBA" id="ARBA00023163"/>
    </source>
</evidence>
<dbReference type="OrthoDB" id="116659at2"/>
<sequence>MDTVAMTGSGRNSVRELVMDAVVQVLVRDGLDGLSVRRVAAEAGVSIGAVQYHFATKDALLVAAANHVTAQFKSRAEELTHRVLAEEGAAAAFLAFCQLLANAIEAPDGEAGDTNATIVWLWFAAKATQCGAVADAFAAGWSLTENYLRGLIADLFPQLDAAEEAGHLLAVLDGLAVARASEPDRMPPHRAATIVRRHFAHLSGGDPAS</sequence>
<dbReference type="PROSITE" id="PS50977">
    <property type="entry name" value="HTH_TETR_2"/>
    <property type="match status" value="1"/>
</dbReference>
<dbReference type="RefSeq" id="WP_051997857.1">
    <property type="nucleotide sequence ID" value="NZ_BMHU01000005.1"/>
</dbReference>
<keyword evidence="8" id="KW-1185">Reference proteome</keyword>
<feature type="DNA-binding region" description="H-T-H motif" evidence="5">
    <location>
        <begin position="35"/>
        <end position="54"/>
    </location>
</feature>
<evidence type="ECO:0000256" key="3">
    <source>
        <dbReference type="ARBA" id="ARBA00023125"/>
    </source>
</evidence>
<dbReference type="InterPro" id="IPR050109">
    <property type="entry name" value="HTH-type_TetR-like_transc_reg"/>
</dbReference>
<keyword evidence="2" id="KW-0805">Transcription regulation</keyword>
<dbReference type="PANTHER" id="PTHR30055:SF234">
    <property type="entry name" value="HTH-TYPE TRANSCRIPTIONAL REGULATOR BETI"/>
    <property type="match status" value="1"/>
</dbReference>
<organism evidence="7 8">
    <name type="scientific">Microbacterium sorbitolivorans</name>
    <dbReference type="NCBI Taxonomy" id="1867410"/>
    <lineage>
        <taxon>Bacteria</taxon>
        <taxon>Bacillati</taxon>
        <taxon>Actinomycetota</taxon>
        <taxon>Actinomycetes</taxon>
        <taxon>Micrococcales</taxon>
        <taxon>Microbacteriaceae</taxon>
        <taxon>Microbacterium</taxon>
    </lineage>
</organism>
<evidence type="ECO:0000313" key="7">
    <source>
        <dbReference type="EMBL" id="RCK57032.1"/>
    </source>
</evidence>
<dbReference type="Gene3D" id="1.10.357.10">
    <property type="entry name" value="Tetracycline Repressor, domain 2"/>
    <property type="match status" value="1"/>
</dbReference>
<reference evidence="7 8" key="1">
    <citation type="submission" date="2018-07" db="EMBL/GenBank/DDBJ databases">
        <title>Microbacterium endoborsara sp. nov., a novel actinobacterium isolated from Borszczowia aralocaspica.</title>
        <authorList>
            <person name="An D."/>
        </authorList>
    </citation>
    <scope>NUCLEOTIDE SEQUENCE [LARGE SCALE GENOMIC DNA]</scope>
    <source>
        <strain evidence="7 8">C1.15228</strain>
    </source>
</reference>